<dbReference type="AlphaFoldDB" id="A0AAV1VCM7"/>
<dbReference type="Gene3D" id="4.10.60.10">
    <property type="entry name" value="Zinc finger, CCHC-type"/>
    <property type="match status" value="1"/>
</dbReference>
<name>A0AAV1VCM7_9STRA</name>
<dbReference type="GO" id="GO:0008270">
    <property type="term" value="F:zinc ion binding"/>
    <property type="evidence" value="ECO:0007669"/>
    <property type="project" value="UniProtKB-KW"/>
</dbReference>
<evidence type="ECO:0000256" key="1">
    <source>
        <dbReference type="PROSITE-ProRule" id="PRU00047"/>
    </source>
</evidence>
<dbReference type="PROSITE" id="PS50158">
    <property type="entry name" value="ZF_CCHC"/>
    <property type="match status" value="1"/>
</dbReference>
<dbReference type="InterPro" id="IPR036875">
    <property type="entry name" value="Znf_CCHC_sf"/>
</dbReference>
<evidence type="ECO:0000313" key="4">
    <source>
        <dbReference type="EMBL" id="CAK7943322.1"/>
    </source>
</evidence>
<dbReference type="SMART" id="SM00343">
    <property type="entry name" value="ZnF_C2HC"/>
    <property type="match status" value="1"/>
</dbReference>
<dbReference type="Pfam" id="PF00098">
    <property type="entry name" value="zf-CCHC"/>
    <property type="match status" value="1"/>
</dbReference>
<evidence type="ECO:0000256" key="2">
    <source>
        <dbReference type="SAM" id="MobiDB-lite"/>
    </source>
</evidence>
<keyword evidence="1" id="KW-0863">Zinc-finger</keyword>
<gene>
    <name evidence="4" type="ORF">PM001_LOCUS28472</name>
</gene>
<keyword evidence="1" id="KW-0479">Metal-binding</keyword>
<dbReference type="GO" id="GO:0003676">
    <property type="term" value="F:nucleic acid binding"/>
    <property type="evidence" value="ECO:0007669"/>
    <property type="project" value="InterPro"/>
</dbReference>
<evidence type="ECO:0000313" key="5">
    <source>
        <dbReference type="Proteomes" id="UP001162060"/>
    </source>
</evidence>
<dbReference type="InterPro" id="IPR054722">
    <property type="entry name" value="PolX-like_BBD"/>
</dbReference>
<organism evidence="4 5">
    <name type="scientific">Peronospora matthiolae</name>
    <dbReference type="NCBI Taxonomy" id="2874970"/>
    <lineage>
        <taxon>Eukaryota</taxon>
        <taxon>Sar</taxon>
        <taxon>Stramenopiles</taxon>
        <taxon>Oomycota</taxon>
        <taxon>Peronosporomycetes</taxon>
        <taxon>Peronosporales</taxon>
        <taxon>Peronosporaceae</taxon>
        <taxon>Peronospora</taxon>
    </lineage>
</organism>
<sequence length="136" mass="15198">MHEDMKRKEQGGGVDGSAHGQGQAFMTRNHSKRKGGRAVQKSSACHYCGEQGHWIAKCPVRIRENAERQRSRRASVAQVEEASGDFLLSFDGDNIKPSEEWLVDSGATQHMTYSKEHMKNYQKISLIDVHVADDGV</sequence>
<feature type="region of interest" description="Disordered" evidence="2">
    <location>
        <begin position="1"/>
        <end position="42"/>
    </location>
</feature>
<dbReference type="InterPro" id="IPR001878">
    <property type="entry name" value="Znf_CCHC"/>
</dbReference>
<dbReference type="Pfam" id="PF22936">
    <property type="entry name" value="Pol_BBD"/>
    <property type="match status" value="1"/>
</dbReference>
<keyword evidence="1" id="KW-0862">Zinc</keyword>
<comment type="caution">
    <text evidence="4">The sequence shown here is derived from an EMBL/GenBank/DDBJ whole genome shotgun (WGS) entry which is preliminary data.</text>
</comment>
<accession>A0AAV1VCM7</accession>
<proteinExistence type="predicted"/>
<reference evidence="4" key="1">
    <citation type="submission" date="2024-01" db="EMBL/GenBank/DDBJ databases">
        <authorList>
            <person name="Webb A."/>
        </authorList>
    </citation>
    <scope>NUCLEOTIDE SEQUENCE</scope>
    <source>
        <strain evidence="4">Pm1</strain>
    </source>
</reference>
<protein>
    <recommendedName>
        <fullName evidence="3">CCHC-type domain-containing protein</fullName>
    </recommendedName>
</protein>
<evidence type="ECO:0000259" key="3">
    <source>
        <dbReference type="PROSITE" id="PS50158"/>
    </source>
</evidence>
<feature type="domain" description="CCHC-type" evidence="3">
    <location>
        <begin position="45"/>
        <end position="59"/>
    </location>
</feature>
<dbReference type="Proteomes" id="UP001162060">
    <property type="component" value="Unassembled WGS sequence"/>
</dbReference>
<dbReference type="SUPFAM" id="SSF57756">
    <property type="entry name" value="Retrovirus zinc finger-like domains"/>
    <property type="match status" value="1"/>
</dbReference>
<dbReference type="EMBL" id="CAKLBY020000297">
    <property type="protein sequence ID" value="CAK7943322.1"/>
    <property type="molecule type" value="Genomic_DNA"/>
</dbReference>
<feature type="compositionally biased region" description="Basic and acidic residues" evidence="2">
    <location>
        <begin position="1"/>
        <end position="10"/>
    </location>
</feature>